<protein>
    <submittedName>
        <fullName evidence="2">Formate dehydrogenase subunit gamma</fullName>
    </submittedName>
</protein>
<comment type="caution">
    <text evidence="2">The sequence shown here is derived from an EMBL/GenBank/DDBJ whole genome shotgun (WGS) entry which is preliminary data.</text>
</comment>
<accession>A0A2G1DL57</accession>
<dbReference type="EMBL" id="NXFY01000001">
    <property type="protein sequence ID" value="PHO19200.1"/>
    <property type="molecule type" value="Genomic_DNA"/>
</dbReference>
<sequence length="38" mass="4421">VFAIKGAIHSIITGYKEEEEVEILHSTFYKKLKNDKKI</sequence>
<proteinExistence type="predicted"/>
<evidence type="ECO:0000313" key="3">
    <source>
        <dbReference type="Proteomes" id="UP000221222"/>
    </source>
</evidence>
<keyword evidence="3" id="KW-1185">Reference proteome</keyword>
<dbReference type="AlphaFoldDB" id="A0A2G1DL57"/>
<evidence type="ECO:0000313" key="1">
    <source>
        <dbReference type="EMBL" id="PHO16835.1"/>
    </source>
</evidence>
<organism evidence="2 3">
    <name type="scientific">Malaciobacter molluscorum LMG 25693</name>
    <dbReference type="NCBI Taxonomy" id="870501"/>
    <lineage>
        <taxon>Bacteria</taxon>
        <taxon>Pseudomonadati</taxon>
        <taxon>Campylobacterota</taxon>
        <taxon>Epsilonproteobacteria</taxon>
        <taxon>Campylobacterales</taxon>
        <taxon>Arcobacteraceae</taxon>
        <taxon>Malaciobacter</taxon>
    </lineage>
</organism>
<gene>
    <name evidence="2" type="ORF">CPU12_00005</name>
    <name evidence="1" type="ORF">CPU12_13585</name>
</gene>
<dbReference type="Proteomes" id="UP000221222">
    <property type="component" value="Unassembled WGS sequence"/>
</dbReference>
<name>A0A2G1DL57_9BACT</name>
<evidence type="ECO:0000313" key="2">
    <source>
        <dbReference type="EMBL" id="PHO19200.1"/>
    </source>
</evidence>
<feature type="non-terminal residue" evidence="2">
    <location>
        <position position="1"/>
    </location>
</feature>
<reference evidence="2 3" key="1">
    <citation type="submission" date="2017-09" db="EMBL/GenBank/DDBJ databases">
        <title>Arcobacter canalis sp. nov., a new species isolated from a water canal contaminated with urban sewage.</title>
        <authorList>
            <person name="Perez-Cataluna A."/>
            <person name="Salas-Masso N."/>
            <person name="Figueras M.J."/>
        </authorList>
    </citation>
    <scope>NUCLEOTIDE SEQUENCE [LARGE SCALE GENOMIC DNA]</scope>
    <source>
        <strain evidence="2 3">F98-3</strain>
    </source>
</reference>
<dbReference type="EMBL" id="NXFY01000039">
    <property type="protein sequence ID" value="PHO16835.1"/>
    <property type="molecule type" value="Genomic_DNA"/>
</dbReference>